<comment type="caution">
    <text evidence="3">The sequence shown here is derived from an EMBL/GenBank/DDBJ whole genome shotgun (WGS) entry which is preliminary data.</text>
</comment>
<protein>
    <submittedName>
        <fullName evidence="3">Tripartite tricarboxylate transporter substrate binding protein</fullName>
    </submittedName>
</protein>
<reference evidence="4" key="1">
    <citation type="journal article" date="2019" name="Int. J. Syst. Evol. Microbiol.">
        <title>The Global Catalogue of Microorganisms (GCM) 10K type strain sequencing project: providing services to taxonomists for standard genome sequencing and annotation.</title>
        <authorList>
            <consortium name="The Broad Institute Genomics Platform"/>
            <consortium name="The Broad Institute Genome Sequencing Center for Infectious Disease"/>
            <person name="Wu L."/>
            <person name="Ma J."/>
        </authorList>
    </citation>
    <scope>NUCLEOTIDE SEQUENCE [LARGE SCALE GENOMIC DNA]</scope>
    <source>
        <strain evidence="4">JCM 17666</strain>
    </source>
</reference>
<evidence type="ECO:0000313" key="4">
    <source>
        <dbReference type="Proteomes" id="UP001501671"/>
    </source>
</evidence>
<dbReference type="RefSeq" id="WP_345246597.1">
    <property type="nucleotide sequence ID" value="NZ_BAABFO010000003.1"/>
</dbReference>
<dbReference type="InterPro" id="IPR005064">
    <property type="entry name" value="BUG"/>
</dbReference>
<dbReference type="CDD" id="cd13578">
    <property type="entry name" value="PBP2_Bug27"/>
    <property type="match status" value="1"/>
</dbReference>
<name>A0ABP8GKF4_9BURK</name>
<dbReference type="PIRSF" id="PIRSF017082">
    <property type="entry name" value="YflP"/>
    <property type="match status" value="1"/>
</dbReference>
<dbReference type="PANTHER" id="PTHR42928:SF5">
    <property type="entry name" value="BLR1237 PROTEIN"/>
    <property type="match status" value="1"/>
</dbReference>
<comment type="similarity">
    <text evidence="1">Belongs to the UPF0065 (bug) family.</text>
</comment>
<dbReference type="Gene3D" id="3.40.190.150">
    <property type="entry name" value="Bordetella uptake gene, domain 1"/>
    <property type="match status" value="1"/>
</dbReference>
<feature type="chain" id="PRO_5046218022" evidence="2">
    <location>
        <begin position="22"/>
        <end position="327"/>
    </location>
</feature>
<sequence length="327" mass="34385">MNPFFKLCAAAALSMPWLAHAQDGAAWPTHAITILVPSAPGDGADQIARVLAEKLRGSMGETFVVDNKPGAGGIIGSVNAARAKPDGYTFILGNAGSHGINAATYPDLPYDPVADFVPVSLVYEAPNIFVASKKLPVHSLQELIAYARQHPGQLNYGSGGPSSSAHMSTAYLGMLTGIEAVHVPYRGAAQGLAGLTAGQVDFMAVNLPPAAALVKSGQITPLAMTTRKRSPVFPGVPTVEETGIKGYETVAWFGLFAPRGTPDAIVRKLSAQVAQACRDRAVQEKLQALGGEVVCGSPEDFAAYQKREIANWREVAKFAHIQMSATH</sequence>
<evidence type="ECO:0000256" key="1">
    <source>
        <dbReference type="ARBA" id="ARBA00006987"/>
    </source>
</evidence>
<dbReference type="InterPro" id="IPR042100">
    <property type="entry name" value="Bug_dom1"/>
</dbReference>
<dbReference type="Proteomes" id="UP001501671">
    <property type="component" value="Unassembled WGS sequence"/>
</dbReference>
<dbReference type="EMBL" id="BAABFO010000003">
    <property type="protein sequence ID" value="GAA4325582.1"/>
    <property type="molecule type" value="Genomic_DNA"/>
</dbReference>
<dbReference type="SUPFAM" id="SSF53850">
    <property type="entry name" value="Periplasmic binding protein-like II"/>
    <property type="match status" value="1"/>
</dbReference>
<organism evidence="3 4">
    <name type="scientific">Pigmentiphaga soli</name>
    <dbReference type="NCBI Taxonomy" id="1007095"/>
    <lineage>
        <taxon>Bacteria</taxon>
        <taxon>Pseudomonadati</taxon>
        <taxon>Pseudomonadota</taxon>
        <taxon>Betaproteobacteria</taxon>
        <taxon>Burkholderiales</taxon>
        <taxon>Alcaligenaceae</taxon>
        <taxon>Pigmentiphaga</taxon>
    </lineage>
</organism>
<keyword evidence="2" id="KW-0732">Signal</keyword>
<dbReference type="Gene3D" id="3.40.190.10">
    <property type="entry name" value="Periplasmic binding protein-like II"/>
    <property type="match status" value="1"/>
</dbReference>
<dbReference type="PANTHER" id="PTHR42928">
    <property type="entry name" value="TRICARBOXYLATE-BINDING PROTEIN"/>
    <property type="match status" value="1"/>
</dbReference>
<evidence type="ECO:0000256" key="2">
    <source>
        <dbReference type="SAM" id="SignalP"/>
    </source>
</evidence>
<keyword evidence="4" id="KW-1185">Reference proteome</keyword>
<gene>
    <name evidence="3" type="ORF">GCM10023144_08080</name>
</gene>
<proteinExistence type="inferred from homology"/>
<evidence type="ECO:0000313" key="3">
    <source>
        <dbReference type="EMBL" id="GAA4325582.1"/>
    </source>
</evidence>
<accession>A0ABP8GKF4</accession>
<dbReference type="Pfam" id="PF03401">
    <property type="entry name" value="TctC"/>
    <property type="match status" value="1"/>
</dbReference>
<feature type="signal peptide" evidence="2">
    <location>
        <begin position="1"/>
        <end position="21"/>
    </location>
</feature>